<protein>
    <submittedName>
        <fullName evidence="1">Uncharacterized protein</fullName>
    </submittedName>
</protein>
<evidence type="ECO:0000313" key="1">
    <source>
        <dbReference type="EMBL" id="GIJ34883.1"/>
    </source>
</evidence>
<organism evidence="1 2">
    <name type="scientific">Micromonospora sediminimaris</name>
    <dbReference type="NCBI Taxonomy" id="547162"/>
    <lineage>
        <taxon>Bacteria</taxon>
        <taxon>Bacillati</taxon>
        <taxon>Actinomycetota</taxon>
        <taxon>Actinomycetes</taxon>
        <taxon>Micromonosporales</taxon>
        <taxon>Micromonosporaceae</taxon>
        <taxon>Micromonospora</taxon>
    </lineage>
</organism>
<dbReference type="EMBL" id="BOPD01000025">
    <property type="protein sequence ID" value="GIJ34883.1"/>
    <property type="molecule type" value="Genomic_DNA"/>
</dbReference>
<reference evidence="1" key="1">
    <citation type="submission" date="2021-01" db="EMBL/GenBank/DDBJ databases">
        <title>Whole genome shotgun sequence of Verrucosispora sediminis NBRC 107745.</title>
        <authorList>
            <person name="Komaki H."/>
            <person name="Tamura T."/>
        </authorList>
    </citation>
    <scope>NUCLEOTIDE SEQUENCE</scope>
    <source>
        <strain evidence="1">NBRC 107745</strain>
    </source>
</reference>
<accession>A0A9W5UVA9</accession>
<comment type="caution">
    <text evidence="1">The sequence shown here is derived from an EMBL/GenBank/DDBJ whole genome shotgun (WGS) entry which is preliminary data.</text>
</comment>
<evidence type="ECO:0000313" key="2">
    <source>
        <dbReference type="Proteomes" id="UP000607311"/>
    </source>
</evidence>
<name>A0A9W5UVA9_9ACTN</name>
<keyword evidence="2" id="KW-1185">Reference proteome</keyword>
<proteinExistence type="predicted"/>
<dbReference type="AlphaFoldDB" id="A0A9W5UVA9"/>
<dbReference type="Proteomes" id="UP000607311">
    <property type="component" value="Unassembled WGS sequence"/>
</dbReference>
<gene>
    <name evidence="1" type="ORF">Vse01_40310</name>
</gene>
<sequence>MKMNANALAAGRSTVAGDVIGLGRADIGKASFATNDPIRVRAAEIDAGE</sequence>